<evidence type="ECO:0000256" key="8">
    <source>
        <dbReference type="ARBA" id="ARBA00044641"/>
    </source>
</evidence>
<dbReference type="GO" id="GO:0006396">
    <property type="term" value="P:RNA processing"/>
    <property type="evidence" value="ECO:0007669"/>
    <property type="project" value="InterPro"/>
</dbReference>
<dbReference type="EMBL" id="PNIM01000010">
    <property type="protein sequence ID" value="PMB75606.1"/>
    <property type="molecule type" value="Genomic_DNA"/>
</dbReference>
<dbReference type="Pfam" id="PF16575">
    <property type="entry name" value="CLP1_P"/>
    <property type="match status" value="1"/>
</dbReference>
<keyword evidence="6" id="KW-0067">ATP-binding</keyword>
<dbReference type="RefSeq" id="WP_272985434.1">
    <property type="nucleotide sequence ID" value="NZ_DSFH01000048.1"/>
</dbReference>
<evidence type="ECO:0000256" key="4">
    <source>
        <dbReference type="ARBA" id="ARBA00022741"/>
    </source>
</evidence>
<reference evidence="11" key="2">
    <citation type="journal article" date="2020" name="mSystems">
        <title>Genome- and Community-Level Interaction Insights into Carbon Utilization and Element Cycling Functions of Hydrothermarchaeota in Hydrothermal Sediment.</title>
        <authorList>
            <person name="Zhou Z."/>
            <person name="Liu Y."/>
            <person name="Xu W."/>
            <person name="Pan J."/>
            <person name="Luo Z.H."/>
            <person name="Li M."/>
        </authorList>
    </citation>
    <scope>NUCLEOTIDE SEQUENCE [LARGE SCALE GENOMIC DNA]</scope>
    <source>
        <strain evidence="11">SpSt-1261</strain>
    </source>
</reference>
<dbReference type="AlphaFoldDB" id="A0A2J6N2Y9"/>
<proteinExistence type="predicted"/>
<sequence length="414" mass="46979">MEKILETNEIEKFYFIKGPAKINVLRGKVEINGILFDKGESVVIHKSRSYILRIEKNSKISVIGENDFCIRDAINEEIEVYTDWKKYSSLIVEECANKEKTCKVIVLGKVDSGKTTFSSMIANTAYLKGMETYYVDTDLGQKTFGYPGSVTISKNSGKLFWSTASKSDKFIFIGKLSPVGKESDVIQATEELIAGIEKGIIIIDTDGWFGDPLSLNYKFRMIQKIKPDYTVIIRSGQKIDLFVKSIFPITKIITLNTPPNKASRSKIERKMIRGDKVLSLIESKKSRLLTYGSFFTLGEITIGFGNPLSYNELTELSNKIGDKVLYGEDYDEKTVVIVERLKRNYFKDFYVINTNNLKGKIVSVLNDKGEHIDIGFLTDINEYGFLIKTSYEKEIKGLYIGNITIFDFKLENSD</sequence>
<feature type="domain" description="Clp1 P-loop" evidence="10">
    <location>
        <begin position="108"/>
        <end position="280"/>
    </location>
</feature>
<dbReference type="SUPFAM" id="SSF52540">
    <property type="entry name" value="P-loop containing nucleoside triphosphate hydrolases"/>
    <property type="match status" value="1"/>
</dbReference>
<comment type="cofactor">
    <cofactor evidence="1">
        <name>a divalent metal cation</name>
        <dbReference type="ChEBI" id="CHEBI:60240"/>
    </cofactor>
</comment>
<evidence type="ECO:0000256" key="2">
    <source>
        <dbReference type="ARBA" id="ARBA00012157"/>
    </source>
</evidence>
<dbReference type="Proteomes" id="UP000237153">
    <property type="component" value="Unassembled WGS sequence"/>
</dbReference>
<evidence type="ECO:0000256" key="1">
    <source>
        <dbReference type="ARBA" id="ARBA00001968"/>
    </source>
</evidence>
<dbReference type="PANTHER" id="PTHR12755:SF3">
    <property type="entry name" value="POLYNUCLEOTIDE 5'-HYDROXYL-KINASE NOL9"/>
    <property type="match status" value="1"/>
</dbReference>
<evidence type="ECO:0000256" key="9">
    <source>
        <dbReference type="ARBA" id="ARBA00044673"/>
    </source>
</evidence>
<evidence type="ECO:0000313" key="11">
    <source>
        <dbReference type="EMBL" id="HEW64103.1"/>
    </source>
</evidence>
<dbReference type="EMBL" id="DSFH01000048">
    <property type="protein sequence ID" value="HEW64103.1"/>
    <property type="molecule type" value="Genomic_DNA"/>
</dbReference>
<dbReference type="EC" id="2.7.1.78" evidence="2"/>
<evidence type="ECO:0000256" key="5">
    <source>
        <dbReference type="ARBA" id="ARBA00022777"/>
    </source>
</evidence>
<dbReference type="GO" id="GO:0005524">
    <property type="term" value="F:ATP binding"/>
    <property type="evidence" value="ECO:0007669"/>
    <property type="project" value="UniProtKB-KW"/>
</dbReference>
<keyword evidence="3" id="KW-0808">Transferase</keyword>
<evidence type="ECO:0000256" key="3">
    <source>
        <dbReference type="ARBA" id="ARBA00022679"/>
    </source>
</evidence>
<evidence type="ECO:0000256" key="6">
    <source>
        <dbReference type="ARBA" id="ARBA00022840"/>
    </source>
</evidence>
<dbReference type="InterPro" id="IPR032319">
    <property type="entry name" value="CLP1_P"/>
</dbReference>
<dbReference type="Proteomes" id="UP000886076">
    <property type="component" value="Unassembled WGS sequence"/>
</dbReference>
<comment type="function">
    <text evidence="7">Polynucleotide kinase that can phosphorylate the 5'-hydroxyl groups of both single-stranded RNA (ssRNA) and single-stranded DNA (ssDNA). Exhibits a strong preference for ssRNA.</text>
</comment>
<evidence type="ECO:0000313" key="13">
    <source>
        <dbReference type="Proteomes" id="UP000237153"/>
    </source>
</evidence>
<gene>
    <name evidence="12" type="ORF">C0188_02490</name>
    <name evidence="11" type="ORF">ENO39_03500</name>
</gene>
<comment type="catalytic activity">
    <reaction evidence="8">
        <text>a 5'-end dephospho-ribonucleoside-RNA + ATP = a 5'-end 5'-phospho-ribonucleoside-RNA + ADP + H(+)</text>
        <dbReference type="Rhea" id="RHEA:54580"/>
        <dbReference type="Rhea" id="RHEA-COMP:13936"/>
        <dbReference type="Rhea" id="RHEA-COMP:15179"/>
        <dbReference type="ChEBI" id="CHEBI:15378"/>
        <dbReference type="ChEBI" id="CHEBI:30616"/>
        <dbReference type="ChEBI" id="CHEBI:138282"/>
        <dbReference type="ChEBI" id="CHEBI:138284"/>
        <dbReference type="ChEBI" id="CHEBI:456216"/>
        <dbReference type="EC" id="2.7.1.78"/>
    </reaction>
</comment>
<keyword evidence="5" id="KW-0418">Kinase</keyword>
<organism evidence="12 13">
    <name type="scientific">Fervidicoccus fontis</name>
    <dbReference type="NCBI Taxonomy" id="683846"/>
    <lineage>
        <taxon>Archaea</taxon>
        <taxon>Thermoproteota</taxon>
        <taxon>Thermoprotei</taxon>
        <taxon>Fervidicoccales</taxon>
        <taxon>Fervidicoccaceae</taxon>
        <taxon>Fervidicoccus</taxon>
    </lineage>
</organism>
<evidence type="ECO:0000256" key="7">
    <source>
        <dbReference type="ARBA" id="ARBA00024737"/>
    </source>
</evidence>
<dbReference type="InterPro" id="IPR027417">
    <property type="entry name" value="P-loop_NTPase"/>
</dbReference>
<reference evidence="12 13" key="1">
    <citation type="submission" date="2018-01" db="EMBL/GenBank/DDBJ databases">
        <title>Metagenomic assembled genomes from two thermal pools in the Uzon Caldera, Kamchatka, Russia.</title>
        <authorList>
            <person name="Wilkins L."/>
            <person name="Ettinger C."/>
        </authorList>
    </citation>
    <scope>NUCLEOTIDE SEQUENCE [LARGE SCALE GENOMIC DNA]</scope>
    <source>
        <strain evidence="12">ZAV-06</strain>
    </source>
</reference>
<evidence type="ECO:0000259" key="10">
    <source>
        <dbReference type="Pfam" id="PF16575"/>
    </source>
</evidence>
<dbReference type="Gene3D" id="3.40.50.300">
    <property type="entry name" value="P-loop containing nucleotide triphosphate hydrolases"/>
    <property type="match status" value="1"/>
</dbReference>
<dbReference type="InterPro" id="IPR045116">
    <property type="entry name" value="Clp1/Grc3"/>
</dbReference>
<accession>A0A2J6N2Y9</accession>
<comment type="catalytic activity">
    <reaction evidence="9">
        <text>a 5'-end dephospho-2'-deoxyribonucleoside-DNA + ATP = a 5'-end 5'-phospho-2'-deoxyribonucleoside-DNA + ADP + H(+)</text>
        <dbReference type="Rhea" id="RHEA:15669"/>
        <dbReference type="Rhea" id="RHEA-COMP:13180"/>
        <dbReference type="Rhea" id="RHEA-COMP:13184"/>
        <dbReference type="ChEBI" id="CHEBI:15378"/>
        <dbReference type="ChEBI" id="CHEBI:30616"/>
        <dbReference type="ChEBI" id="CHEBI:136412"/>
        <dbReference type="ChEBI" id="CHEBI:136416"/>
        <dbReference type="ChEBI" id="CHEBI:456216"/>
        <dbReference type="EC" id="2.7.1.78"/>
    </reaction>
</comment>
<comment type="caution">
    <text evidence="12">The sequence shown here is derived from an EMBL/GenBank/DDBJ whole genome shotgun (WGS) entry which is preliminary data.</text>
</comment>
<dbReference type="GO" id="GO:0051734">
    <property type="term" value="F:ATP-dependent polynucleotide 5'-hydroxyl-kinase activity"/>
    <property type="evidence" value="ECO:0007669"/>
    <property type="project" value="UniProtKB-EC"/>
</dbReference>
<keyword evidence="4" id="KW-0547">Nucleotide-binding</keyword>
<protein>
    <recommendedName>
        <fullName evidence="2">polynucleotide 5'-hydroxyl-kinase</fullName>
        <ecNumber evidence="2">2.7.1.78</ecNumber>
    </recommendedName>
</protein>
<evidence type="ECO:0000313" key="12">
    <source>
        <dbReference type="EMBL" id="PMB75606.1"/>
    </source>
</evidence>
<dbReference type="PANTHER" id="PTHR12755">
    <property type="entry name" value="CLEAVAGE/POLYADENYLATION FACTOR IA SUBUNIT CLP1P"/>
    <property type="match status" value="1"/>
</dbReference>
<name>A0A2J6N2Y9_9CREN</name>